<keyword evidence="10" id="KW-0966">Cell projection</keyword>
<dbReference type="PANTHER" id="PTHR14605:SF1">
    <property type="entry name" value="TRANSMEMBRANE PROTEIN 231"/>
    <property type="match status" value="1"/>
</dbReference>
<evidence type="ECO:0000256" key="6">
    <source>
        <dbReference type="ARBA" id="ARBA00022989"/>
    </source>
</evidence>
<dbReference type="Proteomes" id="UP001165289">
    <property type="component" value="Unassembled WGS sequence"/>
</dbReference>
<gene>
    <name evidence="13" type="ORF">LOD99_2702</name>
</gene>
<evidence type="ECO:0000256" key="12">
    <source>
        <dbReference type="SAM" id="Phobius"/>
    </source>
</evidence>
<dbReference type="Pfam" id="PF10149">
    <property type="entry name" value="TM231"/>
    <property type="match status" value="1"/>
</dbReference>
<keyword evidence="5 12" id="KW-0812">Transmembrane</keyword>
<keyword evidence="6 12" id="KW-1133">Transmembrane helix</keyword>
<organism evidence="13 14">
    <name type="scientific">Oopsacas minuta</name>
    <dbReference type="NCBI Taxonomy" id="111878"/>
    <lineage>
        <taxon>Eukaryota</taxon>
        <taxon>Metazoa</taxon>
        <taxon>Porifera</taxon>
        <taxon>Hexactinellida</taxon>
        <taxon>Hexasterophora</taxon>
        <taxon>Lyssacinosida</taxon>
        <taxon>Leucopsacidae</taxon>
        <taxon>Oopsacas</taxon>
    </lineage>
</organism>
<evidence type="ECO:0000256" key="3">
    <source>
        <dbReference type="ARBA" id="ARBA00015087"/>
    </source>
</evidence>
<proteinExistence type="inferred from homology"/>
<keyword evidence="7" id="KW-0969">Cilium</keyword>
<dbReference type="GO" id="GO:0060170">
    <property type="term" value="C:ciliary membrane"/>
    <property type="evidence" value="ECO:0007669"/>
    <property type="project" value="UniProtKB-SubCell"/>
</dbReference>
<feature type="transmembrane region" description="Helical" evidence="12">
    <location>
        <begin position="268"/>
        <end position="290"/>
    </location>
</feature>
<reference evidence="13 14" key="1">
    <citation type="journal article" date="2023" name="BMC Biol.">
        <title>The compact genome of the sponge Oopsacas minuta (Hexactinellida) is lacking key metazoan core genes.</title>
        <authorList>
            <person name="Santini S."/>
            <person name="Schenkelaars Q."/>
            <person name="Jourda C."/>
            <person name="Duchesne M."/>
            <person name="Belahbib H."/>
            <person name="Rocher C."/>
            <person name="Selva M."/>
            <person name="Riesgo A."/>
            <person name="Vervoort M."/>
            <person name="Leys S.P."/>
            <person name="Kodjabachian L."/>
            <person name="Le Bivic A."/>
            <person name="Borchiellini C."/>
            <person name="Claverie J.M."/>
            <person name="Renard E."/>
        </authorList>
    </citation>
    <scope>NUCLEOTIDE SEQUENCE [LARGE SCALE GENOMIC DNA]</scope>
    <source>
        <strain evidence="13">SPO-2</strain>
    </source>
</reference>
<dbReference type="PANTHER" id="PTHR14605">
    <property type="entry name" value="CHST5 PROTEIN"/>
    <property type="match status" value="1"/>
</dbReference>
<evidence type="ECO:0000256" key="4">
    <source>
        <dbReference type="ARBA" id="ARBA00022475"/>
    </source>
</evidence>
<sequence>MLIKVFSAPITADQYAPLLSKAVIVKLCLHLLILIPPFFIAYSTKGLWLREEFYQEQPDVEFTRELIVILHGSTPHSILTWSTLPSYNRLLQTRIRIPLFKFREEDANQDGIRDYIDVSMEFPMQLDDDVTHVTCLLIHEVKLSKHALVTLRGMSYLDYAAAGQGHAIHFSGEMRVRQRNALPSYGKLTTYNTQILNSSSPYASDYDLNTIITNYLTRNLSTFVDNIIPVWQYGQAVGQPFTLSARIYYPNQLLFYQPEFWQVVKFAWIQYLAIVILFIFVADVITRYIFTNFLIPTIVMSNEKS</sequence>
<evidence type="ECO:0000256" key="7">
    <source>
        <dbReference type="ARBA" id="ARBA00023069"/>
    </source>
</evidence>
<comment type="caution">
    <text evidence="13">The sequence shown here is derived from an EMBL/GenBank/DDBJ whole genome shotgun (WGS) entry which is preliminary data.</text>
</comment>
<keyword evidence="14" id="KW-1185">Reference proteome</keyword>
<keyword evidence="8 12" id="KW-0472">Membrane</keyword>
<dbReference type="GO" id="GO:0035869">
    <property type="term" value="C:ciliary transition zone"/>
    <property type="evidence" value="ECO:0007669"/>
    <property type="project" value="TreeGrafter"/>
</dbReference>
<evidence type="ECO:0000256" key="10">
    <source>
        <dbReference type="ARBA" id="ARBA00023273"/>
    </source>
</evidence>
<evidence type="ECO:0000256" key="8">
    <source>
        <dbReference type="ARBA" id="ARBA00023136"/>
    </source>
</evidence>
<keyword evidence="4" id="KW-1003">Cell membrane</keyword>
<evidence type="ECO:0000256" key="1">
    <source>
        <dbReference type="ARBA" id="ARBA00004272"/>
    </source>
</evidence>
<comment type="similarity">
    <text evidence="2">Belongs to the TMEM231 family.</text>
</comment>
<dbReference type="GO" id="GO:0060271">
    <property type="term" value="P:cilium assembly"/>
    <property type="evidence" value="ECO:0007669"/>
    <property type="project" value="TreeGrafter"/>
</dbReference>
<accession>A0AAV7K0S0</accession>
<evidence type="ECO:0000313" key="13">
    <source>
        <dbReference type="EMBL" id="KAI6654823.1"/>
    </source>
</evidence>
<dbReference type="EMBL" id="JAKMXF010000221">
    <property type="protein sequence ID" value="KAI6654823.1"/>
    <property type="molecule type" value="Genomic_DNA"/>
</dbReference>
<dbReference type="GO" id="GO:0032880">
    <property type="term" value="P:regulation of protein localization"/>
    <property type="evidence" value="ECO:0007669"/>
    <property type="project" value="TreeGrafter"/>
</dbReference>
<comment type="subcellular location">
    <subcellularLocation>
        <location evidence="1">Cell projection</location>
        <location evidence="1">Cilium membrane</location>
        <topology evidence="1">Multi-pass membrane protein</topology>
    </subcellularLocation>
</comment>
<evidence type="ECO:0000256" key="2">
    <source>
        <dbReference type="ARBA" id="ARBA00009082"/>
    </source>
</evidence>
<evidence type="ECO:0000256" key="5">
    <source>
        <dbReference type="ARBA" id="ARBA00022692"/>
    </source>
</evidence>
<protein>
    <recommendedName>
        <fullName evidence="3">Transmembrane protein 231</fullName>
    </recommendedName>
</protein>
<dbReference type="AlphaFoldDB" id="A0AAV7K0S0"/>
<dbReference type="InterPro" id="IPR019306">
    <property type="entry name" value="TMEM231"/>
</dbReference>
<comment type="function">
    <text evidence="11">Transmembrane component of the tectonic-like complex, a complex localized at the transition zone of primary cilia and acting as a barrier that prevents diffusion of transmembrane proteins between the cilia and plasma membranes. Required for ciliogenesis and sonic hedgehog/SHH signaling.</text>
</comment>
<keyword evidence="9" id="KW-0325">Glycoprotein</keyword>
<evidence type="ECO:0000256" key="11">
    <source>
        <dbReference type="ARBA" id="ARBA00024803"/>
    </source>
</evidence>
<name>A0AAV7K0S0_9METZ</name>
<evidence type="ECO:0000313" key="14">
    <source>
        <dbReference type="Proteomes" id="UP001165289"/>
    </source>
</evidence>
<evidence type="ECO:0000256" key="9">
    <source>
        <dbReference type="ARBA" id="ARBA00023180"/>
    </source>
</evidence>